<keyword evidence="10" id="KW-1185">Reference proteome</keyword>
<accession>K1XJV3</accession>
<dbReference type="GO" id="GO:0020037">
    <property type="term" value="F:heme binding"/>
    <property type="evidence" value="ECO:0007669"/>
    <property type="project" value="InterPro"/>
</dbReference>
<dbReference type="Pfam" id="PF00067">
    <property type="entry name" value="p450"/>
    <property type="match status" value="1"/>
</dbReference>
<dbReference type="PRINTS" id="PR00465">
    <property type="entry name" value="EP450IV"/>
</dbReference>
<dbReference type="AlphaFoldDB" id="K1XJV3"/>
<dbReference type="KEGG" id="mbe:MBM_09243"/>
<dbReference type="GeneID" id="18765178"/>
<name>K1XJV3_MARBU</name>
<dbReference type="InterPro" id="IPR002403">
    <property type="entry name" value="Cyt_P450_E_grp-IV"/>
</dbReference>
<keyword evidence="7" id="KW-0503">Monooxygenase</keyword>
<dbReference type="eggNOG" id="KOG0158">
    <property type="taxonomic scope" value="Eukaryota"/>
</dbReference>
<dbReference type="EMBL" id="JH921455">
    <property type="protein sequence ID" value="EKD12674.1"/>
    <property type="molecule type" value="Genomic_DNA"/>
</dbReference>
<evidence type="ECO:0000256" key="2">
    <source>
        <dbReference type="ARBA" id="ARBA00010617"/>
    </source>
</evidence>
<keyword evidence="5" id="KW-0560">Oxidoreductase</keyword>
<dbReference type="CDD" id="cd11041">
    <property type="entry name" value="CYP503A1-like"/>
    <property type="match status" value="1"/>
</dbReference>
<dbReference type="Gene3D" id="1.10.630.10">
    <property type="entry name" value="Cytochrome P450"/>
    <property type="match status" value="1"/>
</dbReference>
<sequence>MSSLLQPVPYLLVAVSLLFLLFACHVSLRLFFWPFSRRSLPSSLNWAGADDGLFSNARANFRSLFHTRELVQEGYYKYSKNNLPFVLPNITTGPEVILPMSQMDWLLQQPDTVLSQTEVNRQFLQADWTMLHPKIIQDGIHADVIKREMTKFLGDFTEDVEEEIDYAFRTLWGTDTKNWVQVSAYHTMLDVIARVSNRVLVGLPLCRDEEYLDSSKSFARFVVVQAAAISQCPNFLRCIVAPLLNIFDTIRYSKSVKYHVPIIEHRKSGPSDDENKKNDYIQWSIDHSFRKNNPSERATDLISKRLSVLQFAAIHSSAITLTNLLIDLASSARISDYLSIIRNEVTAELAAENGVWSKAVLARMVATDSTIRETLRLWAFVSRGLLKEVVKQGGVTLPTGEHLPKGTKVGYHNYPIHHDADFYPDPMAFDPLRFCSRGEADEAADGKLPAEAAKKNIPLVRTSSAFMAFSHGKDACPGRFFASQQLKLVVAYIALNYDIEPLASRPDNLWLVGSQGPPMDVNVRIRRREGTV</sequence>
<reference evidence="9 10" key="1">
    <citation type="journal article" date="2012" name="BMC Genomics">
        <title>Sequencing the genome of Marssonina brunnea reveals fungus-poplar co-evolution.</title>
        <authorList>
            <person name="Zhu S."/>
            <person name="Cao Y.-Z."/>
            <person name="Jiang C."/>
            <person name="Tan B.-Y."/>
            <person name="Wang Z."/>
            <person name="Feng S."/>
            <person name="Zhang L."/>
            <person name="Su X.-H."/>
            <person name="Brejova B."/>
            <person name="Vinar T."/>
            <person name="Xu M."/>
            <person name="Wang M.-X."/>
            <person name="Zhang S.-G."/>
            <person name="Huang M.-R."/>
            <person name="Wu R."/>
            <person name="Zhou Y."/>
        </authorList>
    </citation>
    <scope>NUCLEOTIDE SEQUENCE [LARGE SCALE GENOMIC DNA]</scope>
    <source>
        <strain evidence="9 10">MB_m1</strain>
    </source>
</reference>
<evidence type="ECO:0000256" key="5">
    <source>
        <dbReference type="ARBA" id="ARBA00023002"/>
    </source>
</evidence>
<dbReference type="GO" id="GO:0004497">
    <property type="term" value="F:monooxygenase activity"/>
    <property type="evidence" value="ECO:0007669"/>
    <property type="project" value="UniProtKB-KW"/>
</dbReference>
<dbReference type="Proteomes" id="UP000006753">
    <property type="component" value="Unassembled WGS sequence"/>
</dbReference>
<dbReference type="GO" id="GO:0016705">
    <property type="term" value="F:oxidoreductase activity, acting on paired donors, with incorporation or reduction of molecular oxygen"/>
    <property type="evidence" value="ECO:0007669"/>
    <property type="project" value="InterPro"/>
</dbReference>
<evidence type="ECO:0000313" key="10">
    <source>
        <dbReference type="Proteomes" id="UP000006753"/>
    </source>
</evidence>
<evidence type="ECO:0000256" key="6">
    <source>
        <dbReference type="ARBA" id="ARBA00023004"/>
    </source>
</evidence>
<proteinExistence type="inferred from homology"/>
<organism evidence="9 10">
    <name type="scientific">Marssonina brunnea f. sp. multigermtubi (strain MB_m1)</name>
    <name type="common">Marssonina leaf spot fungus</name>
    <dbReference type="NCBI Taxonomy" id="1072389"/>
    <lineage>
        <taxon>Eukaryota</taxon>
        <taxon>Fungi</taxon>
        <taxon>Dikarya</taxon>
        <taxon>Ascomycota</taxon>
        <taxon>Pezizomycotina</taxon>
        <taxon>Leotiomycetes</taxon>
        <taxon>Helotiales</taxon>
        <taxon>Drepanopezizaceae</taxon>
        <taxon>Drepanopeziza</taxon>
    </lineage>
</organism>
<dbReference type="SUPFAM" id="SSF48264">
    <property type="entry name" value="Cytochrome P450"/>
    <property type="match status" value="1"/>
</dbReference>
<dbReference type="PANTHER" id="PTHR46206:SF1">
    <property type="entry name" value="P450, PUTATIVE (EUROFUNG)-RELATED"/>
    <property type="match status" value="1"/>
</dbReference>
<keyword evidence="6 8" id="KW-0408">Iron</keyword>
<dbReference type="GO" id="GO:0005506">
    <property type="term" value="F:iron ion binding"/>
    <property type="evidence" value="ECO:0007669"/>
    <property type="project" value="InterPro"/>
</dbReference>
<feature type="binding site" description="axial binding residue" evidence="8">
    <location>
        <position position="476"/>
    </location>
    <ligand>
        <name>heme</name>
        <dbReference type="ChEBI" id="CHEBI:30413"/>
    </ligand>
    <ligandPart>
        <name>Fe</name>
        <dbReference type="ChEBI" id="CHEBI:18248"/>
    </ligandPart>
</feature>
<gene>
    <name evidence="9" type="ORF">MBM_09243</name>
</gene>
<dbReference type="OMA" id="HTFLNCV"/>
<dbReference type="InterPro" id="IPR036396">
    <property type="entry name" value="Cyt_P450_sf"/>
</dbReference>
<dbReference type="HOGENOM" id="CLU_022195_9_2_1"/>
<dbReference type="STRING" id="1072389.K1XJV3"/>
<keyword evidence="4 8" id="KW-0479">Metal-binding</keyword>
<dbReference type="OrthoDB" id="1844152at2759"/>
<dbReference type="InterPro" id="IPR001128">
    <property type="entry name" value="Cyt_P450"/>
</dbReference>
<evidence type="ECO:0000256" key="7">
    <source>
        <dbReference type="ARBA" id="ARBA00023033"/>
    </source>
</evidence>
<evidence type="ECO:0000313" key="9">
    <source>
        <dbReference type="EMBL" id="EKD12674.1"/>
    </source>
</evidence>
<comment type="similarity">
    <text evidence="2">Belongs to the cytochrome P450 family.</text>
</comment>
<evidence type="ECO:0000256" key="8">
    <source>
        <dbReference type="PIRSR" id="PIRSR602403-1"/>
    </source>
</evidence>
<keyword evidence="3 8" id="KW-0349">Heme</keyword>
<evidence type="ECO:0000256" key="4">
    <source>
        <dbReference type="ARBA" id="ARBA00022723"/>
    </source>
</evidence>
<dbReference type="InParanoid" id="K1XJV3"/>
<evidence type="ECO:0000256" key="1">
    <source>
        <dbReference type="ARBA" id="ARBA00001971"/>
    </source>
</evidence>
<comment type="cofactor">
    <cofactor evidence="1 8">
        <name>heme</name>
        <dbReference type="ChEBI" id="CHEBI:30413"/>
    </cofactor>
</comment>
<evidence type="ECO:0000256" key="3">
    <source>
        <dbReference type="ARBA" id="ARBA00022617"/>
    </source>
</evidence>
<dbReference type="PANTHER" id="PTHR46206">
    <property type="entry name" value="CYTOCHROME P450"/>
    <property type="match status" value="1"/>
</dbReference>
<protein>
    <submittedName>
        <fullName evidence="9">Cytochrome P450</fullName>
    </submittedName>
</protein>